<dbReference type="AlphaFoldDB" id="E7QR83"/>
<organism evidence="1 3">
    <name type="scientific">Haladaptatus paucihalophilus DX253</name>
    <dbReference type="NCBI Taxonomy" id="797209"/>
    <lineage>
        <taxon>Archaea</taxon>
        <taxon>Methanobacteriati</taxon>
        <taxon>Methanobacteriota</taxon>
        <taxon>Stenosarchaea group</taxon>
        <taxon>Halobacteria</taxon>
        <taxon>Halobacteriales</taxon>
        <taxon>Haladaptataceae</taxon>
        <taxon>Haladaptatus</taxon>
    </lineage>
</organism>
<dbReference type="Proteomes" id="UP000184203">
    <property type="component" value="Unassembled WGS sequence"/>
</dbReference>
<dbReference type="EMBL" id="AEMG01000005">
    <property type="protein sequence ID" value="EFW92991.1"/>
    <property type="molecule type" value="Genomic_DNA"/>
</dbReference>
<keyword evidence="4" id="KW-1185">Reference proteome</keyword>
<dbReference type="EMBL" id="FRAN01000005">
    <property type="protein sequence ID" value="SHL17372.1"/>
    <property type="molecule type" value="Genomic_DNA"/>
</dbReference>
<dbReference type="Proteomes" id="UP000003751">
    <property type="component" value="Unassembled WGS sequence"/>
</dbReference>
<evidence type="ECO:0000313" key="1">
    <source>
        <dbReference type="EMBL" id="EFW92991.1"/>
    </source>
</evidence>
<name>E7QR83_HALPU</name>
<reference evidence="1 3" key="1">
    <citation type="journal article" date="2014" name="ISME J.">
        <title>Trehalose/2-sulfotrehalose biosynthesis and glycine-betaine uptake are widely spread mechanisms for osmoadaptation in the Halobacteriales.</title>
        <authorList>
            <person name="Youssef N.H."/>
            <person name="Savage-Ashlock K.N."/>
            <person name="McCully A.L."/>
            <person name="Luedtke B."/>
            <person name="Shaw E.I."/>
            <person name="Hoff W.D."/>
            <person name="Elshahed M.S."/>
        </authorList>
    </citation>
    <scope>NUCLEOTIDE SEQUENCE [LARGE SCALE GENOMIC DNA]</scope>
    <source>
        <strain evidence="1 3">DX253</strain>
    </source>
</reference>
<gene>
    <name evidence="2" type="ORF">SAMN05444342_3130</name>
    <name evidence="1" type="ORF">ZOD2009_06529</name>
</gene>
<dbReference type="RefSeq" id="WP_007978153.1">
    <property type="nucleotide sequence ID" value="NZ_AEMG01000005.1"/>
</dbReference>
<reference evidence="2" key="3">
    <citation type="submission" date="2016-11" db="EMBL/GenBank/DDBJ databases">
        <authorList>
            <person name="Jaros S."/>
            <person name="Januszkiewicz K."/>
            <person name="Wedrychowicz H."/>
        </authorList>
    </citation>
    <scope>NUCLEOTIDE SEQUENCE [LARGE SCALE GENOMIC DNA]</scope>
    <source>
        <strain evidence="2">DX253</strain>
    </source>
</reference>
<protein>
    <submittedName>
        <fullName evidence="1">Uncharacterized protein</fullName>
    </submittedName>
</protein>
<dbReference type="PATRIC" id="fig|797209.4.peg.1298"/>
<accession>E7QR83</accession>
<evidence type="ECO:0000313" key="3">
    <source>
        <dbReference type="Proteomes" id="UP000003751"/>
    </source>
</evidence>
<reference evidence="4" key="2">
    <citation type="submission" date="2016-11" db="EMBL/GenBank/DDBJ databases">
        <authorList>
            <person name="Varghese N."/>
            <person name="Submissions S."/>
        </authorList>
    </citation>
    <scope>NUCLEOTIDE SEQUENCE [LARGE SCALE GENOMIC DNA]</scope>
    <source>
        <strain evidence="4">DX253</strain>
    </source>
</reference>
<proteinExistence type="predicted"/>
<dbReference type="InterPro" id="IPR055926">
    <property type="entry name" value="DUF7503"/>
</dbReference>
<evidence type="ECO:0000313" key="2">
    <source>
        <dbReference type="EMBL" id="SHL17372.1"/>
    </source>
</evidence>
<dbReference type="GeneID" id="300003717"/>
<dbReference type="Pfam" id="PF24335">
    <property type="entry name" value="DUF7503"/>
    <property type="match status" value="1"/>
</dbReference>
<sequence>MKINSLSERVKSNPRLLGVLFAATLILLQVQCVAANFADISPGP</sequence>
<evidence type="ECO:0000313" key="4">
    <source>
        <dbReference type="Proteomes" id="UP000184203"/>
    </source>
</evidence>